<evidence type="ECO:0000313" key="1">
    <source>
        <dbReference type="EMBL" id="CAG8631026.1"/>
    </source>
</evidence>
<accession>A0A9N9DCW4</accession>
<dbReference type="Proteomes" id="UP000789739">
    <property type="component" value="Unassembled WGS sequence"/>
</dbReference>
<reference evidence="1" key="1">
    <citation type="submission" date="2021-06" db="EMBL/GenBank/DDBJ databases">
        <authorList>
            <person name="Kallberg Y."/>
            <person name="Tangrot J."/>
            <person name="Rosling A."/>
        </authorList>
    </citation>
    <scope>NUCLEOTIDE SEQUENCE</scope>
    <source>
        <strain evidence="1">BR232B</strain>
    </source>
</reference>
<dbReference type="AlphaFoldDB" id="A0A9N9DCW4"/>
<gene>
    <name evidence="1" type="ORF">PBRASI_LOCUS9253</name>
</gene>
<keyword evidence="2" id="KW-1185">Reference proteome</keyword>
<protein>
    <submittedName>
        <fullName evidence="1">11568_t:CDS:1</fullName>
    </submittedName>
</protein>
<sequence length="133" mass="15639">MSYFDNYPAEVWSYKNFIHYASGNSCLPRNPAKTWNYAYKQSLDEIERRYGHTDEKGRKASRLKSSFKASTSIWQKAASRWQCYLDFSQIDTTGRLHTALGFLEGTGDWLVRYYRALTHRPGFPRRAGQLFNY</sequence>
<dbReference type="EMBL" id="CAJVPI010001931">
    <property type="protein sequence ID" value="CAG8631026.1"/>
    <property type="molecule type" value="Genomic_DNA"/>
</dbReference>
<comment type="caution">
    <text evidence="1">The sequence shown here is derived from an EMBL/GenBank/DDBJ whole genome shotgun (WGS) entry which is preliminary data.</text>
</comment>
<proteinExistence type="predicted"/>
<evidence type="ECO:0000313" key="2">
    <source>
        <dbReference type="Proteomes" id="UP000789739"/>
    </source>
</evidence>
<name>A0A9N9DCW4_9GLOM</name>
<organism evidence="1 2">
    <name type="scientific">Paraglomus brasilianum</name>
    <dbReference type="NCBI Taxonomy" id="144538"/>
    <lineage>
        <taxon>Eukaryota</taxon>
        <taxon>Fungi</taxon>
        <taxon>Fungi incertae sedis</taxon>
        <taxon>Mucoromycota</taxon>
        <taxon>Glomeromycotina</taxon>
        <taxon>Glomeromycetes</taxon>
        <taxon>Paraglomerales</taxon>
        <taxon>Paraglomeraceae</taxon>
        <taxon>Paraglomus</taxon>
    </lineage>
</organism>